<gene>
    <name evidence="2" type="ORF">BJ878DRAFT_540734</name>
</gene>
<dbReference type="InterPro" id="IPR050180">
    <property type="entry name" value="RNR_Ribonuclease"/>
</dbReference>
<dbReference type="PANTHER" id="PTHR23355">
    <property type="entry name" value="RIBONUCLEASE"/>
    <property type="match status" value="1"/>
</dbReference>
<dbReference type="InterPro" id="IPR012340">
    <property type="entry name" value="NA-bd_OB-fold"/>
</dbReference>
<dbReference type="SMART" id="SM00955">
    <property type="entry name" value="RNB"/>
    <property type="match status" value="1"/>
</dbReference>
<dbReference type="GO" id="GO:0000175">
    <property type="term" value="F:3'-5'-RNA exonuclease activity"/>
    <property type="evidence" value="ECO:0007669"/>
    <property type="project" value="TreeGrafter"/>
</dbReference>
<dbReference type="GO" id="GO:0003723">
    <property type="term" value="F:RNA binding"/>
    <property type="evidence" value="ECO:0007669"/>
    <property type="project" value="InterPro"/>
</dbReference>
<reference evidence="2" key="1">
    <citation type="journal article" date="2021" name="IMA Fungus">
        <title>Genomic characterization of three marine fungi, including Emericellopsis atlantica sp. nov. with signatures of a generalist lifestyle and marine biomass degradation.</title>
        <authorList>
            <person name="Hagestad O.C."/>
            <person name="Hou L."/>
            <person name="Andersen J.H."/>
            <person name="Hansen E.H."/>
            <person name="Altermark B."/>
            <person name="Li C."/>
            <person name="Kuhnert E."/>
            <person name="Cox R.J."/>
            <person name="Crous P.W."/>
            <person name="Spatafora J.W."/>
            <person name="Lail K."/>
            <person name="Amirebrahimi M."/>
            <person name="Lipzen A."/>
            <person name="Pangilinan J."/>
            <person name="Andreopoulos W."/>
            <person name="Hayes R.D."/>
            <person name="Ng V."/>
            <person name="Grigoriev I.V."/>
            <person name="Jackson S.A."/>
            <person name="Sutton T.D.S."/>
            <person name="Dobson A.D.W."/>
            <person name="Rama T."/>
        </authorList>
    </citation>
    <scope>NUCLEOTIDE SEQUENCE</scope>
    <source>
        <strain evidence="2">TRa3180A</strain>
    </source>
</reference>
<proteinExistence type="predicted"/>
<dbReference type="EMBL" id="MU253822">
    <property type="protein sequence ID" value="KAG9245989.1"/>
    <property type="molecule type" value="Genomic_DNA"/>
</dbReference>
<dbReference type="InterPro" id="IPR057912">
    <property type="entry name" value="OB_CYT4_C"/>
</dbReference>
<feature type="domain" description="RNB" evidence="1">
    <location>
        <begin position="497"/>
        <end position="862"/>
    </location>
</feature>
<name>A0A9P7Z5I3_9HELO</name>
<sequence length="1003" mass="112438">MAQGITRASKAGFGRYITPHFLVEENFRRAPILNPLPPIRDRLRRWEAENASSFKPVPELINEWVPGRVGNLIEIDTSMFRVDPIDTESDLSDTVYDGEAADVGVSRSFLRPGDMVDLSSIDGSQIELAIYIRDLDGHCQFYTMTGKLLHRRSKAVRFFVPGFVKPEELKELIPYLPDTIIPTAMEDVLQSLPQHVPRDTGRPLVLSMLAFWDAADALFAKTSKYVDSAHVRIAGENEFKYATLAQIADAVFPDSVPRLENGDFPRHVLYALHRALSIHDIGFRAQVRGTLRAGGEYEISSINEAATIKHVRDLVRHHQQLVMKRESGEEAKDRSKLELFAERARALIDASRERRKLTGFGSLGLSKVQTEDGNLLRAGIENGTISNSNFAAVPATDLSSNIIRFLESWAALDSINIGSNMNGLASIVLRVVDRYGDMELDKNVAWTFLQEMGIIPPWENRAGYELRLPCTGLRLQSQSAELDINDGYGVDTMKAFRKDWKDLPVYCIDDPDAHEIDDGISIESAEASGEYWVHVHVADPAAHIKMGSGALEYAERAISTTYMPDRVMPMLSFEKAGPLLSLAPDKPCLTFSAKMNLNGDILHYEITSGTIRNVVFITPKEVRKVIDEELPSTSDVVRCVGPEIPPHLASRHMAIAEELSDSNKTDFQLLKQISIARETNLQNRGGLGGITPQSLSSSLKVSFRGADFVPKVESTMAIHSRNFPGDPSIRLVTPESDVGASHEIDKTINIVQTMMLVAGEVSARWCSDRGIPVPFRVTPRNPDKMSPFEYYQKHVQHKRNADGVIDTPTLQTYMQYLGPVQPSTTPGPHANIGVDMMARCTSPLRRFTDLLLHYQVEAALKEEHRTGKSLIGNTIDDFLPFSKARVEALLPRIDTRERLISYAQRQSHKHWICQFLFRAWQSKECEIPTVMPFVVRNVDAKRGIINGMLHTFYTEAHCEIPKWTTDEMVEGTKLDVVLTDVNTYWRQIKVRSVSYYKAPEATS</sequence>
<evidence type="ECO:0000313" key="3">
    <source>
        <dbReference type="Proteomes" id="UP000887226"/>
    </source>
</evidence>
<evidence type="ECO:0000313" key="2">
    <source>
        <dbReference type="EMBL" id="KAG9245989.1"/>
    </source>
</evidence>
<dbReference type="OrthoDB" id="2285229at2759"/>
<evidence type="ECO:0000259" key="1">
    <source>
        <dbReference type="SMART" id="SM00955"/>
    </source>
</evidence>
<protein>
    <recommendedName>
        <fullName evidence="1">RNB domain-containing protein</fullName>
    </recommendedName>
</protein>
<dbReference type="InterPro" id="IPR056624">
    <property type="entry name" value="WH_CYT4"/>
</dbReference>
<keyword evidence="3" id="KW-1185">Reference proteome</keyword>
<dbReference type="InterPro" id="IPR056625">
    <property type="entry name" value="SH3_CYT4"/>
</dbReference>
<dbReference type="AlphaFoldDB" id="A0A9P7Z5I3"/>
<comment type="caution">
    <text evidence="2">The sequence shown here is derived from an EMBL/GenBank/DDBJ whole genome shotgun (WGS) entry which is preliminary data.</text>
</comment>
<dbReference type="GO" id="GO:0000932">
    <property type="term" value="C:P-body"/>
    <property type="evidence" value="ECO:0007669"/>
    <property type="project" value="TreeGrafter"/>
</dbReference>
<dbReference type="Pfam" id="PF23214">
    <property type="entry name" value="SH3_CYT4"/>
    <property type="match status" value="1"/>
</dbReference>
<dbReference type="Proteomes" id="UP000887226">
    <property type="component" value="Unassembled WGS sequence"/>
</dbReference>
<dbReference type="Pfam" id="PF25522">
    <property type="entry name" value="OB_cyt-4"/>
    <property type="match status" value="1"/>
</dbReference>
<dbReference type="Pfam" id="PF00773">
    <property type="entry name" value="RNB"/>
    <property type="match status" value="1"/>
</dbReference>
<dbReference type="GO" id="GO:0006402">
    <property type="term" value="P:mRNA catabolic process"/>
    <property type="evidence" value="ECO:0007669"/>
    <property type="project" value="TreeGrafter"/>
</dbReference>
<dbReference type="PANTHER" id="PTHR23355:SF65">
    <property type="entry name" value="EXORIBONUCLEASE CYT-4, PUTATIVE (AFU_ORTHOLOGUE AFUA_7G01550)-RELATED"/>
    <property type="match status" value="1"/>
</dbReference>
<dbReference type="SUPFAM" id="SSF50249">
    <property type="entry name" value="Nucleic acid-binding proteins"/>
    <property type="match status" value="1"/>
</dbReference>
<organism evidence="2 3">
    <name type="scientific">Calycina marina</name>
    <dbReference type="NCBI Taxonomy" id="1763456"/>
    <lineage>
        <taxon>Eukaryota</taxon>
        <taxon>Fungi</taxon>
        <taxon>Dikarya</taxon>
        <taxon>Ascomycota</taxon>
        <taxon>Pezizomycotina</taxon>
        <taxon>Leotiomycetes</taxon>
        <taxon>Helotiales</taxon>
        <taxon>Pezizellaceae</taxon>
        <taxon>Calycina</taxon>
    </lineage>
</organism>
<accession>A0A9P7Z5I3</accession>
<dbReference type="InterPro" id="IPR001900">
    <property type="entry name" value="RNase_II/R"/>
</dbReference>
<dbReference type="Pfam" id="PF23216">
    <property type="entry name" value="WHD_CYT4"/>
    <property type="match status" value="1"/>
</dbReference>